<accession>A0AC34GRR7</accession>
<name>A0AC34GRR7_9BILA</name>
<evidence type="ECO:0000313" key="2">
    <source>
        <dbReference type="WBParaSite" id="ES5_v2.g7267.t1"/>
    </source>
</evidence>
<organism evidence="1 2">
    <name type="scientific">Panagrolaimus sp. ES5</name>
    <dbReference type="NCBI Taxonomy" id="591445"/>
    <lineage>
        <taxon>Eukaryota</taxon>
        <taxon>Metazoa</taxon>
        <taxon>Ecdysozoa</taxon>
        <taxon>Nematoda</taxon>
        <taxon>Chromadorea</taxon>
        <taxon>Rhabditida</taxon>
        <taxon>Tylenchina</taxon>
        <taxon>Panagrolaimomorpha</taxon>
        <taxon>Panagrolaimoidea</taxon>
        <taxon>Panagrolaimidae</taxon>
        <taxon>Panagrolaimus</taxon>
    </lineage>
</organism>
<reference evidence="2" key="1">
    <citation type="submission" date="2022-11" db="UniProtKB">
        <authorList>
            <consortium name="WormBaseParasite"/>
        </authorList>
    </citation>
    <scope>IDENTIFICATION</scope>
</reference>
<proteinExistence type="predicted"/>
<evidence type="ECO:0000313" key="1">
    <source>
        <dbReference type="Proteomes" id="UP000887579"/>
    </source>
</evidence>
<dbReference type="WBParaSite" id="ES5_v2.g7267.t1">
    <property type="protein sequence ID" value="ES5_v2.g7267.t1"/>
    <property type="gene ID" value="ES5_v2.g7267"/>
</dbReference>
<dbReference type="Proteomes" id="UP000887579">
    <property type="component" value="Unplaced"/>
</dbReference>
<protein>
    <submittedName>
        <fullName evidence="2">BTB domain-containing protein</fullName>
    </submittedName>
</protein>
<sequence length="589" mass="67247">MVYQNRNRNRTNQFFNDLERLAGESSSASSRAQERAAAEMSSIRPISNDERSPSTTSRSGSVFGDEVQRLVQHISDLYLSDEISDVTLIVENSRFPAHKIILAARSIYFKAMFFGGMKESKENTVELQETPVQAFRVLLEYIYTGKMIFKEMKTDLVFDILGLVHKYGFTELEHNVSEYLKEICKPENVCNIFCASQMYSMRSLAAHCLDFMDFHAEEILKHPTFRNLSAGALEQLICRDSFCAFEILIFKAVREWMDANPEESNYFAEVVKNIRLSLIKLDDLLNIIRPSGLIPPDVLLDAINDQTRCKTSDLGYRGFKFPNVNVASAEFGVNIIAVSMDKLDWVRIIDHTKYLCRNKQNLFFNKRVIKFIKICGTFTTSSVYTFQIMNLEVLFTPESFEVDSSTTLIIPKQNIATIQNNANVIEGVSRSRNALLNGDTRNYDWDNGYTCHQLQSGSIIVQLAQPYMIDSIGLLLWDCDDRQYSYYIEVSTDQQTWNRVVEECEVSSWRRVTFELQPVTFIKVVGTANTANEVFHLVHLECPAAEDYPIGNNNSSNTARQFAGIHDGLPQMINNLEQGIERIAIEQPD</sequence>